<evidence type="ECO:0000256" key="2">
    <source>
        <dbReference type="ARBA" id="ARBA00010565"/>
    </source>
</evidence>
<organism evidence="6 7">
    <name type="scientific">Pocillopora damicornis</name>
    <name type="common">Cauliflower coral</name>
    <name type="synonym">Millepora damicornis</name>
    <dbReference type="NCBI Taxonomy" id="46731"/>
    <lineage>
        <taxon>Eukaryota</taxon>
        <taxon>Metazoa</taxon>
        <taxon>Cnidaria</taxon>
        <taxon>Anthozoa</taxon>
        <taxon>Hexacorallia</taxon>
        <taxon>Scleractinia</taxon>
        <taxon>Astrocoeniina</taxon>
        <taxon>Pocilloporidae</taxon>
        <taxon>Pocillopora</taxon>
    </lineage>
</organism>
<dbReference type="OrthoDB" id="1938138at2759"/>
<evidence type="ECO:0000256" key="1">
    <source>
        <dbReference type="ARBA" id="ARBA00004123"/>
    </source>
</evidence>
<proteinExistence type="inferred from homology"/>
<dbReference type="GO" id="GO:0000811">
    <property type="term" value="C:GINS complex"/>
    <property type="evidence" value="ECO:0007669"/>
    <property type="project" value="TreeGrafter"/>
</dbReference>
<comment type="caution">
    <text evidence="6">The sequence shown here is derived from an EMBL/GenBank/DDBJ whole genome shotgun (WGS) entry which is preliminary data.</text>
</comment>
<dbReference type="PANTHER" id="PTHR12772:SF0">
    <property type="entry name" value="DNA REPLICATION COMPLEX GINS PROTEIN PSF2"/>
    <property type="match status" value="1"/>
</dbReference>
<comment type="similarity">
    <text evidence="2">Belongs to the GINS2/PSF2 family.</text>
</comment>
<keyword evidence="3" id="KW-0235">DNA replication</keyword>
<comment type="subcellular location">
    <subcellularLocation>
        <location evidence="1">Nucleus</location>
    </subcellularLocation>
</comment>
<dbReference type="Proteomes" id="UP000275408">
    <property type="component" value="Unassembled WGS sequence"/>
</dbReference>
<dbReference type="GO" id="GO:0000727">
    <property type="term" value="P:double-strand break repair via break-induced replication"/>
    <property type="evidence" value="ECO:0007669"/>
    <property type="project" value="TreeGrafter"/>
</dbReference>
<sequence>MDPSEVEFLAEKEKISIQTNFSEDKIYLIGGDIGPFNASLPTEVPLWIAIFLKQRRKCRILPPDWMDVGNMLFSTQITISSWLGQDSEEKKCSLNGLNEVYVTDMAKQLNALTLSWRTPISKYLSATKELEDKQDNISLYSPLTSAAKSRRCHSLSPPPPLSTLGKFP</sequence>
<evidence type="ECO:0000313" key="6">
    <source>
        <dbReference type="EMBL" id="RMX56578.1"/>
    </source>
</evidence>
<keyword evidence="4" id="KW-0539">Nucleus</keyword>
<evidence type="ECO:0000259" key="5">
    <source>
        <dbReference type="Pfam" id="PF25005"/>
    </source>
</evidence>
<evidence type="ECO:0000256" key="3">
    <source>
        <dbReference type="ARBA" id="ARBA00022705"/>
    </source>
</evidence>
<dbReference type="EMBL" id="RCHS01000826">
    <property type="protein sequence ID" value="RMX56578.1"/>
    <property type="molecule type" value="Genomic_DNA"/>
</dbReference>
<dbReference type="FunFam" id="3.40.5.50:FF:000001">
    <property type="entry name" value="DNA replication complex GINS protein PSF2"/>
    <property type="match status" value="1"/>
</dbReference>
<reference evidence="6 7" key="1">
    <citation type="journal article" date="2018" name="Sci. Rep.">
        <title>Comparative analysis of the Pocillopora damicornis genome highlights role of immune system in coral evolution.</title>
        <authorList>
            <person name="Cunning R."/>
            <person name="Bay R.A."/>
            <person name="Gillette P."/>
            <person name="Baker A.C."/>
            <person name="Traylor-Knowles N."/>
        </authorList>
    </citation>
    <scope>NUCLEOTIDE SEQUENCE [LARGE SCALE GENOMIC DNA]</scope>
    <source>
        <strain evidence="6">RSMAS</strain>
        <tissue evidence="6">Whole animal</tissue>
    </source>
</reference>
<dbReference type="SUPFAM" id="SSF160059">
    <property type="entry name" value="PriA/YqbF domain"/>
    <property type="match status" value="1"/>
</dbReference>
<dbReference type="Pfam" id="PF25005">
    <property type="entry name" value="PSF2_N"/>
    <property type="match status" value="1"/>
</dbReference>
<dbReference type="STRING" id="46731.A0A3M6UTC7"/>
<dbReference type="AlphaFoldDB" id="A0A3M6UTC7"/>
<protein>
    <recommendedName>
        <fullName evidence="5">DNA replication complex GINS protein PSF2 N-terminal domain-containing protein</fullName>
    </recommendedName>
</protein>
<dbReference type="CDD" id="cd21694">
    <property type="entry name" value="GINS_B_Psf2"/>
    <property type="match status" value="1"/>
</dbReference>
<name>A0A3M6UTC7_POCDA</name>
<dbReference type="GO" id="GO:0006260">
    <property type="term" value="P:DNA replication"/>
    <property type="evidence" value="ECO:0007669"/>
    <property type="project" value="UniProtKB-KW"/>
</dbReference>
<gene>
    <name evidence="6" type="ORF">pdam_00002393</name>
</gene>
<evidence type="ECO:0000313" key="7">
    <source>
        <dbReference type="Proteomes" id="UP000275408"/>
    </source>
</evidence>
<dbReference type="PANTHER" id="PTHR12772">
    <property type="entry name" value="DNA REPLICATION COMPLEX GINS PROTEIN PSF2"/>
    <property type="match status" value="1"/>
</dbReference>
<accession>A0A3M6UTC7</accession>
<dbReference type="InterPro" id="IPR007257">
    <property type="entry name" value="GINS_Psf2"/>
</dbReference>
<evidence type="ECO:0000256" key="4">
    <source>
        <dbReference type="ARBA" id="ARBA00023242"/>
    </source>
</evidence>
<dbReference type="Gene3D" id="3.40.5.50">
    <property type="match status" value="1"/>
</dbReference>
<feature type="domain" description="DNA replication complex GINS protein PSF2 N-terminal" evidence="5">
    <location>
        <begin position="2"/>
        <end position="61"/>
    </location>
</feature>
<keyword evidence="7" id="KW-1185">Reference proteome</keyword>
<dbReference type="InterPro" id="IPR056784">
    <property type="entry name" value="PSF2_N"/>
</dbReference>